<name>K2RFE8_MACPH</name>
<dbReference type="Proteomes" id="UP000007129">
    <property type="component" value="Unassembled WGS sequence"/>
</dbReference>
<dbReference type="HOGENOM" id="CLU_819090_0_0_1"/>
<organism evidence="1 2">
    <name type="scientific">Macrophomina phaseolina (strain MS6)</name>
    <name type="common">Charcoal rot fungus</name>
    <dbReference type="NCBI Taxonomy" id="1126212"/>
    <lineage>
        <taxon>Eukaryota</taxon>
        <taxon>Fungi</taxon>
        <taxon>Dikarya</taxon>
        <taxon>Ascomycota</taxon>
        <taxon>Pezizomycotina</taxon>
        <taxon>Dothideomycetes</taxon>
        <taxon>Dothideomycetes incertae sedis</taxon>
        <taxon>Botryosphaeriales</taxon>
        <taxon>Botryosphaeriaceae</taxon>
        <taxon>Macrophomina</taxon>
    </lineage>
</organism>
<comment type="caution">
    <text evidence="1">The sequence shown here is derived from an EMBL/GenBank/DDBJ whole genome shotgun (WGS) entry which is preliminary data.</text>
</comment>
<evidence type="ECO:0000313" key="1">
    <source>
        <dbReference type="EMBL" id="EKG21251.1"/>
    </source>
</evidence>
<gene>
    <name evidence="1" type="ORF">MPH_01394</name>
</gene>
<protein>
    <submittedName>
        <fullName evidence="1">Uncharacterized protein</fullName>
    </submittedName>
</protein>
<accession>K2RFE8</accession>
<reference evidence="1 2" key="1">
    <citation type="journal article" date="2012" name="BMC Genomics">
        <title>Tools to kill: Genome of one of the most destructive plant pathogenic fungi Macrophomina phaseolina.</title>
        <authorList>
            <person name="Islam M.S."/>
            <person name="Haque M.S."/>
            <person name="Islam M.M."/>
            <person name="Emdad E.M."/>
            <person name="Halim A."/>
            <person name="Hossen Q.M.M."/>
            <person name="Hossain M.Z."/>
            <person name="Ahmed B."/>
            <person name="Rahim S."/>
            <person name="Rahman M.S."/>
            <person name="Alam M.M."/>
            <person name="Hou S."/>
            <person name="Wan X."/>
            <person name="Saito J.A."/>
            <person name="Alam M."/>
        </authorList>
    </citation>
    <scope>NUCLEOTIDE SEQUENCE [LARGE SCALE GENOMIC DNA]</scope>
    <source>
        <strain evidence="1 2">MS6</strain>
    </source>
</reference>
<proteinExistence type="predicted"/>
<evidence type="ECO:0000313" key="2">
    <source>
        <dbReference type="Proteomes" id="UP000007129"/>
    </source>
</evidence>
<sequence>MDITLPAGTCGHKEEEWFLPVKYEGRVDSGRIGGQESDEHDERNRLELRREVKERHYIYLCGFGGLCERWCCPFLSEREGAVAAHGWWLLVLVLRKQRLVLGYVCSRQDYYCRADICNRQEFICSLVLERLSQRQYCLLFASDRVLRPSIRGLCPLAKHLLQRFRAGIIRYYVRVSTILQHPEQLVTRVRCLVQRNGRRVKNASSEWSKRHSLNQSFAYPTSNSLSFCPTWSSLCGTALKQRQAGCPTKVSFQCRDLRPKTYAYQPPPFHAFGYKRTFRPLPPAPGSKLPRKLVSRSIEQGSRLVFAPCAFGSRPTQQLRATLAAGTSDREAEMPQSGK</sequence>
<dbReference type="VEuPathDB" id="FungiDB:MPH_01394"/>
<dbReference type="AlphaFoldDB" id="K2RFE8"/>
<dbReference type="InParanoid" id="K2RFE8"/>
<dbReference type="EMBL" id="AHHD01000053">
    <property type="protein sequence ID" value="EKG21251.1"/>
    <property type="molecule type" value="Genomic_DNA"/>
</dbReference>